<dbReference type="GO" id="GO:0042781">
    <property type="term" value="F:3'-tRNA processing endoribonuclease activity"/>
    <property type="evidence" value="ECO:0007669"/>
    <property type="project" value="UniProtKB-UniRule"/>
</dbReference>
<evidence type="ECO:0000256" key="5">
    <source>
        <dbReference type="ARBA" id="ARBA00022759"/>
    </source>
</evidence>
<gene>
    <name evidence="8 10" type="primary">rnz</name>
    <name evidence="10" type="ORF">NCTC10283_01032</name>
</gene>
<dbReference type="InterPro" id="IPR013471">
    <property type="entry name" value="RNase_Z/BN"/>
</dbReference>
<proteinExistence type="inferred from homology"/>
<accession>A0A376BMM2</accession>
<comment type="catalytic activity">
    <reaction evidence="8">
        <text>Endonucleolytic cleavage of RNA, removing extra 3' nucleotides from tRNA precursor, generating 3' termini of tRNAs. A 3'-hydroxy group is left at the tRNA terminus and a 5'-phosphoryl group is left at the trailer molecule.</text>
        <dbReference type="EC" id="3.1.26.11"/>
    </reaction>
</comment>
<dbReference type="STRING" id="1120980.GCA_000745955_01250"/>
<evidence type="ECO:0000256" key="8">
    <source>
        <dbReference type="HAMAP-Rule" id="MF_01818"/>
    </source>
</evidence>
<feature type="binding site" evidence="8">
    <location>
        <position position="214"/>
    </location>
    <ligand>
        <name>Zn(2+)</name>
        <dbReference type="ChEBI" id="CHEBI:29105"/>
        <label>2</label>
        <note>catalytic</note>
    </ligand>
</feature>
<organism evidence="10 11">
    <name type="scientific">Alysiella crassa</name>
    <dbReference type="NCBI Taxonomy" id="153491"/>
    <lineage>
        <taxon>Bacteria</taxon>
        <taxon>Pseudomonadati</taxon>
        <taxon>Pseudomonadota</taxon>
        <taxon>Betaproteobacteria</taxon>
        <taxon>Neisseriales</taxon>
        <taxon>Neisseriaceae</taxon>
        <taxon>Alysiella</taxon>
    </lineage>
</organism>
<evidence type="ECO:0000313" key="11">
    <source>
        <dbReference type="Proteomes" id="UP000254209"/>
    </source>
</evidence>
<keyword evidence="7 8" id="KW-0862">Zinc</keyword>
<feature type="binding site" evidence="8">
    <location>
        <position position="67"/>
    </location>
    <ligand>
        <name>Zn(2+)</name>
        <dbReference type="ChEBI" id="CHEBI:29105"/>
        <label>2</label>
        <note>catalytic</note>
    </ligand>
</feature>
<feature type="binding site" evidence="8">
    <location>
        <position position="68"/>
    </location>
    <ligand>
        <name>Zn(2+)</name>
        <dbReference type="ChEBI" id="CHEBI:29105"/>
        <label>2</label>
        <note>catalytic</note>
    </ligand>
</feature>
<dbReference type="Gene3D" id="3.60.15.10">
    <property type="entry name" value="Ribonuclease Z/Hydroxyacylglutathione hydrolase-like"/>
    <property type="match status" value="1"/>
</dbReference>
<comment type="function">
    <text evidence="8">Zinc phosphodiesterase, which displays some tRNA 3'-processing endonuclease activity. Probably involved in tRNA maturation, by removing a 3'-trailer from precursor tRNA.</text>
</comment>
<evidence type="ECO:0000256" key="6">
    <source>
        <dbReference type="ARBA" id="ARBA00022801"/>
    </source>
</evidence>
<feature type="binding site" evidence="8">
    <location>
        <position position="65"/>
    </location>
    <ligand>
        <name>Zn(2+)</name>
        <dbReference type="ChEBI" id="CHEBI:29105"/>
        <label>1</label>
        <note>catalytic</note>
    </ligand>
</feature>
<dbReference type="SUPFAM" id="SSF56281">
    <property type="entry name" value="Metallo-hydrolase/oxidoreductase"/>
    <property type="match status" value="1"/>
</dbReference>
<name>A0A376BMM2_9NEIS</name>
<feature type="active site" description="Proton acceptor" evidence="8">
    <location>
        <position position="67"/>
    </location>
</feature>
<keyword evidence="5 8" id="KW-0255">Endonuclease</keyword>
<dbReference type="Pfam" id="PF23023">
    <property type="entry name" value="Anti-Pycsar_Apyc1"/>
    <property type="match status" value="1"/>
</dbReference>
<dbReference type="GO" id="GO:0008270">
    <property type="term" value="F:zinc ion binding"/>
    <property type="evidence" value="ECO:0007669"/>
    <property type="project" value="UniProtKB-UniRule"/>
</dbReference>
<feature type="binding site" evidence="8">
    <location>
        <position position="63"/>
    </location>
    <ligand>
        <name>Zn(2+)</name>
        <dbReference type="ChEBI" id="CHEBI:29105"/>
        <label>1</label>
        <note>catalytic</note>
    </ligand>
</feature>
<dbReference type="CDD" id="cd07717">
    <property type="entry name" value="RNaseZ_ZiPD-like_MBL-fold"/>
    <property type="match status" value="1"/>
</dbReference>
<evidence type="ECO:0000259" key="9">
    <source>
        <dbReference type="Pfam" id="PF12706"/>
    </source>
</evidence>
<dbReference type="HAMAP" id="MF_01818">
    <property type="entry name" value="RNase_Z_BN"/>
    <property type="match status" value="1"/>
</dbReference>
<dbReference type="OrthoDB" id="9803916at2"/>
<dbReference type="GO" id="GO:0042802">
    <property type="term" value="F:identical protein binding"/>
    <property type="evidence" value="ECO:0007669"/>
    <property type="project" value="UniProtKB-ARBA"/>
</dbReference>
<feature type="binding site" evidence="8">
    <location>
        <position position="272"/>
    </location>
    <ligand>
        <name>Zn(2+)</name>
        <dbReference type="ChEBI" id="CHEBI:29105"/>
        <label>2</label>
        <note>catalytic</note>
    </ligand>
</feature>
<dbReference type="NCBIfam" id="NF000801">
    <property type="entry name" value="PRK00055.1-3"/>
    <property type="match status" value="1"/>
</dbReference>
<dbReference type="InterPro" id="IPR036866">
    <property type="entry name" value="RibonucZ/Hydroxyglut_hydro"/>
</dbReference>
<comment type="subunit">
    <text evidence="1 8">Homodimer.</text>
</comment>
<evidence type="ECO:0000256" key="3">
    <source>
        <dbReference type="ARBA" id="ARBA00022722"/>
    </source>
</evidence>
<dbReference type="PANTHER" id="PTHR46018">
    <property type="entry name" value="ZINC PHOSPHODIESTERASE ELAC PROTEIN 1"/>
    <property type="match status" value="1"/>
</dbReference>
<keyword evidence="4 8" id="KW-0479">Metal-binding</keyword>
<evidence type="ECO:0000313" key="10">
    <source>
        <dbReference type="EMBL" id="SSY70911.1"/>
    </source>
</evidence>
<keyword evidence="2 8" id="KW-0819">tRNA processing</keyword>
<keyword evidence="3 8" id="KW-0540">Nuclease</keyword>
<dbReference type="EC" id="3.1.26.11" evidence="8"/>
<dbReference type="FunFam" id="3.60.15.10:FF:000002">
    <property type="entry name" value="Ribonuclease Z"/>
    <property type="match status" value="1"/>
</dbReference>
<dbReference type="PANTHER" id="PTHR46018:SF2">
    <property type="entry name" value="ZINC PHOSPHODIESTERASE ELAC PROTEIN 1"/>
    <property type="match status" value="1"/>
</dbReference>
<reference evidence="10 11" key="1">
    <citation type="submission" date="2018-06" db="EMBL/GenBank/DDBJ databases">
        <authorList>
            <consortium name="Pathogen Informatics"/>
            <person name="Doyle S."/>
        </authorList>
    </citation>
    <scope>NUCLEOTIDE SEQUENCE [LARGE SCALE GENOMIC DNA]</scope>
    <source>
        <strain evidence="10 11">NCTC10283</strain>
    </source>
</reference>
<comment type="cofactor">
    <cofactor evidence="8">
        <name>Zn(2+)</name>
        <dbReference type="ChEBI" id="CHEBI:29105"/>
    </cofactor>
    <text evidence="8">Binds 2 Zn(2+) ions.</text>
</comment>
<evidence type="ECO:0000256" key="2">
    <source>
        <dbReference type="ARBA" id="ARBA00022694"/>
    </source>
</evidence>
<keyword evidence="6 8" id="KW-0378">Hydrolase</keyword>
<feature type="binding site" evidence="8">
    <location>
        <position position="214"/>
    </location>
    <ligand>
        <name>Zn(2+)</name>
        <dbReference type="ChEBI" id="CHEBI:29105"/>
        <label>1</label>
        <note>catalytic</note>
    </ligand>
</feature>
<dbReference type="EMBL" id="UFSO01000002">
    <property type="protein sequence ID" value="SSY70911.1"/>
    <property type="molecule type" value="Genomic_DNA"/>
</dbReference>
<comment type="similarity">
    <text evidence="8">Belongs to the RNase Z family.</text>
</comment>
<dbReference type="Proteomes" id="UP000254209">
    <property type="component" value="Unassembled WGS sequence"/>
</dbReference>
<evidence type="ECO:0000256" key="4">
    <source>
        <dbReference type="ARBA" id="ARBA00022723"/>
    </source>
</evidence>
<dbReference type="AlphaFoldDB" id="A0A376BMM2"/>
<evidence type="ECO:0000256" key="1">
    <source>
        <dbReference type="ARBA" id="ARBA00011738"/>
    </source>
</evidence>
<dbReference type="Pfam" id="PF12706">
    <property type="entry name" value="Lactamase_B_2"/>
    <property type="match status" value="1"/>
</dbReference>
<dbReference type="RefSeq" id="WP_034292732.1">
    <property type="nucleotide sequence ID" value="NZ_CP091519.2"/>
</dbReference>
<dbReference type="InterPro" id="IPR001279">
    <property type="entry name" value="Metallo-B-lactamas"/>
</dbReference>
<feature type="binding site" evidence="8">
    <location>
        <position position="143"/>
    </location>
    <ligand>
        <name>Zn(2+)</name>
        <dbReference type="ChEBI" id="CHEBI:29105"/>
        <label>1</label>
        <note>catalytic</note>
    </ligand>
</feature>
<protein>
    <recommendedName>
        <fullName evidence="8">Ribonuclease Z</fullName>
        <shortName evidence="8">RNase Z</shortName>
        <ecNumber evidence="8">3.1.26.11</ecNumber>
    </recommendedName>
    <alternativeName>
        <fullName evidence="8">tRNA 3 endonuclease</fullName>
    </alternativeName>
    <alternativeName>
        <fullName evidence="8">tRNase Z</fullName>
    </alternativeName>
</protein>
<keyword evidence="11" id="KW-1185">Reference proteome</keyword>
<evidence type="ECO:0000256" key="7">
    <source>
        <dbReference type="ARBA" id="ARBA00022833"/>
    </source>
</evidence>
<sequence>MNIHFLGTASGSPSKERNVTSIALNLMKENGEIWLFDCGEATQHQILHTAIRPSKIRRIFITHLHGDHIFGLLGLLCSRSFLSAAEPTPLTLYGTKGLRQFVETGLHISQSYLTYPLEIIELDDEGVALDTPNFRVLYRTLAHGMPSYAYKIVEADHAGSLKTEELAALGIPKGALYGALKRGETVVLPNGNTLNGKDFIEPPRKGREVVIFGDTTFQPEFADFCRGADVLVHESTFDAEDMENARKFGHSTCTQAAELAKLAQVKRLILTHISAKYSGDKALNLLNDAQAIFPNTELARDFWEMEIALS</sequence>
<feature type="domain" description="Metallo-beta-lactamase" evidence="9">
    <location>
        <begin position="204"/>
        <end position="273"/>
    </location>
</feature>
<dbReference type="NCBIfam" id="TIGR02651">
    <property type="entry name" value="RNase_Z"/>
    <property type="match status" value="1"/>
</dbReference>